<protein>
    <submittedName>
        <fullName evidence="1">Uncharacterized protein</fullName>
    </submittedName>
</protein>
<organism evidence="1 2">
    <name type="scientific">Agathobacter rectalis</name>
    <dbReference type="NCBI Taxonomy" id="39491"/>
    <lineage>
        <taxon>Bacteria</taxon>
        <taxon>Bacillati</taxon>
        <taxon>Bacillota</taxon>
        <taxon>Clostridia</taxon>
        <taxon>Lachnospirales</taxon>
        <taxon>Lachnospiraceae</taxon>
        <taxon>Agathobacter</taxon>
    </lineage>
</organism>
<evidence type="ECO:0000313" key="2">
    <source>
        <dbReference type="Proteomes" id="UP000261052"/>
    </source>
</evidence>
<evidence type="ECO:0000313" key="1">
    <source>
        <dbReference type="EMBL" id="RGK37475.1"/>
    </source>
</evidence>
<dbReference type="AlphaFoldDB" id="A0A3E4LJK5"/>
<comment type="caution">
    <text evidence="1">The sequence shown here is derived from an EMBL/GenBank/DDBJ whole genome shotgun (WGS) entry which is preliminary data.</text>
</comment>
<proteinExistence type="predicted"/>
<accession>A0A3E4LJK5</accession>
<name>A0A3E4LJK5_9FIRM</name>
<reference evidence="1 2" key="1">
    <citation type="submission" date="2018-08" db="EMBL/GenBank/DDBJ databases">
        <title>A genome reference for cultivated species of the human gut microbiota.</title>
        <authorList>
            <person name="Zou Y."/>
            <person name="Xue W."/>
            <person name="Luo G."/>
        </authorList>
    </citation>
    <scope>NUCLEOTIDE SEQUENCE [LARGE SCALE GENOMIC DNA]</scope>
    <source>
        <strain evidence="1 2">TF11-15AC</strain>
    </source>
</reference>
<dbReference type="RefSeq" id="WP_117686963.1">
    <property type="nucleotide sequence ID" value="NZ_QSQP01000060.1"/>
</dbReference>
<sequence length="102" mass="12243">MRADKDSIDYQVNLVALQEMEEVVPMTLRERCCLRKWVRQGNEVESNPWNYMDSDGMPLNYLQAFRIRFGYSSGPWDYWKGSDTQLLWDEQSHCFLSKDEFF</sequence>
<gene>
    <name evidence="1" type="ORF">DXD13_16470</name>
</gene>
<dbReference type="Proteomes" id="UP000261052">
    <property type="component" value="Unassembled WGS sequence"/>
</dbReference>
<dbReference type="EMBL" id="QSQP01000060">
    <property type="protein sequence ID" value="RGK37475.1"/>
    <property type="molecule type" value="Genomic_DNA"/>
</dbReference>